<accession>A0A367GPG8</accession>
<evidence type="ECO:0000313" key="2">
    <source>
        <dbReference type="Proteomes" id="UP000253209"/>
    </source>
</evidence>
<comment type="caution">
    <text evidence="1">The sequence shown here is derived from an EMBL/GenBank/DDBJ whole genome shotgun (WGS) entry which is preliminary data.</text>
</comment>
<proteinExistence type="predicted"/>
<reference evidence="1 2" key="1">
    <citation type="submission" date="2018-05" db="EMBL/GenBank/DDBJ databases">
        <title>Mucilaginibacter hurinus sp. nov., isolated from briquette warehouse soil.</title>
        <authorList>
            <person name="Choi L."/>
        </authorList>
    </citation>
    <scope>NUCLEOTIDE SEQUENCE [LARGE SCALE GENOMIC DNA]</scope>
    <source>
        <strain evidence="1 2">ZR32</strain>
    </source>
</reference>
<organism evidence="1 2">
    <name type="scientific">Mucilaginibacter hurinus</name>
    <dbReference type="NCBI Taxonomy" id="2201324"/>
    <lineage>
        <taxon>Bacteria</taxon>
        <taxon>Pseudomonadati</taxon>
        <taxon>Bacteroidota</taxon>
        <taxon>Sphingobacteriia</taxon>
        <taxon>Sphingobacteriales</taxon>
        <taxon>Sphingobacteriaceae</taxon>
        <taxon>Mucilaginibacter</taxon>
    </lineage>
</organism>
<gene>
    <name evidence="1" type="ORF">DJ568_09370</name>
</gene>
<protein>
    <submittedName>
        <fullName evidence="1">Uncharacterized protein</fullName>
    </submittedName>
</protein>
<evidence type="ECO:0000313" key="1">
    <source>
        <dbReference type="EMBL" id="RCH55377.1"/>
    </source>
</evidence>
<dbReference type="Proteomes" id="UP000253209">
    <property type="component" value="Unassembled WGS sequence"/>
</dbReference>
<dbReference type="EMBL" id="QGDC01000004">
    <property type="protein sequence ID" value="RCH55377.1"/>
    <property type="molecule type" value="Genomic_DNA"/>
</dbReference>
<keyword evidence="2" id="KW-1185">Reference proteome</keyword>
<sequence length="207" mass="23463">MERKEKSFYGLTEKYSVLADSPEIRHGLYQALNKKIAVASGSYNRGKRAGLWHFYNAAGKLIQHYNYSTRTLTYEAPEDASSSMRYVLDNSFTANDTVVKPIKPGGVFFGYLPYLKHFVLPHDIYNGDADQFMAVVELLVSPGGRLADYKIRVGSQLYNYNKVADMSLDLLDEEDKQFVPATLNGQPVAISVFITCRINHRGQLEYR</sequence>
<dbReference type="AlphaFoldDB" id="A0A367GPG8"/>
<name>A0A367GPG8_9SPHI</name>